<proteinExistence type="predicted"/>
<keyword evidence="2" id="KW-1185">Reference proteome</keyword>
<sequence length="67" mass="7451">MAVSCQAELVFALINRQRVNPQQFTGKRLEENSTLHCKVLRQVAGPNRHLQLPAVSPILAVLLSPFT</sequence>
<evidence type="ECO:0000313" key="2">
    <source>
        <dbReference type="Proteomes" id="UP000828251"/>
    </source>
</evidence>
<reference evidence="1 2" key="1">
    <citation type="journal article" date="2021" name="Plant Biotechnol. J.">
        <title>Multi-omics assisted identification of the key and species-specific regulatory components of drought-tolerant mechanisms in Gossypium stocksii.</title>
        <authorList>
            <person name="Yu D."/>
            <person name="Ke L."/>
            <person name="Zhang D."/>
            <person name="Wu Y."/>
            <person name="Sun Y."/>
            <person name="Mei J."/>
            <person name="Sun J."/>
            <person name="Sun Y."/>
        </authorList>
    </citation>
    <scope>NUCLEOTIDE SEQUENCE [LARGE SCALE GENOMIC DNA]</scope>
    <source>
        <strain evidence="2">cv. E1</strain>
        <tissue evidence="1">Leaf</tissue>
    </source>
</reference>
<name>A0A9D3VS90_9ROSI</name>
<evidence type="ECO:0000313" key="1">
    <source>
        <dbReference type="EMBL" id="KAH1092312.1"/>
    </source>
</evidence>
<organism evidence="1 2">
    <name type="scientific">Gossypium stocksii</name>
    <dbReference type="NCBI Taxonomy" id="47602"/>
    <lineage>
        <taxon>Eukaryota</taxon>
        <taxon>Viridiplantae</taxon>
        <taxon>Streptophyta</taxon>
        <taxon>Embryophyta</taxon>
        <taxon>Tracheophyta</taxon>
        <taxon>Spermatophyta</taxon>
        <taxon>Magnoliopsida</taxon>
        <taxon>eudicotyledons</taxon>
        <taxon>Gunneridae</taxon>
        <taxon>Pentapetalae</taxon>
        <taxon>rosids</taxon>
        <taxon>malvids</taxon>
        <taxon>Malvales</taxon>
        <taxon>Malvaceae</taxon>
        <taxon>Malvoideae</taxon>
        <taxon>Gossypium</taxon>
    </lineage>
</organism>
<dbReference type="AlphaFoldDB" id="A0A9D3VS90"/>
<protein>
    <submittedName>
        <fullName evidence="1">Uncharacterized protein</fullName>
    </submittedName>
</protein>
<comment type="caution">
    <text evidence="1">The sequence shown here is derived from an EMBL/GenBank/DDBJ whole genome shotgun (WGS) entry which is preliminary data.</text>
</comment>
<dbReference type="Proteomes" id="UP000828251">
    <property type="component" value="Unassembled WGS sequence"/>
</dbReference>
<gene>
    <name evidence="1" type="ORF">J1N35_019569</name>
</gene>
<accession>A0A9D3VS90</accession>
<dbReference type="EMBL" id="JAIQCV010000006">
    <property type="protein sequence ID" value="KAH1092312.1"/>
    <property type="molecule type" value="Genomic_DNA"/>
</dbReference>